<dbReference type="Proteomes" id="UP000664781">
    <property type="component" value="Unassembled WGS sequence"/>
</dbReference>
<sequence>MRQTEEILRDVLADWFDTPIGRECRMPSYVAADGFPAEFSINWSGAQPELRILFDAGFCSPRPSESAMEVSRKLAGQPGVSLDRYLSVEDIFLGDADHEPAPLWHAMAWRPGEGLTLKAYFGLYRWDHRRREAVIGQAMERLLMDSAWENAAQSQGLVPSDRELEFFALDLSHEPKARAKVYWRNRVVDLDTVNAFASTARAHDPLQAAKVFRALAGPHRKDAGDAAWTCLAFRGGADRADEATTYLRMPDLCEDELEVVRRVEAVLLDEGVPVGPYRTLVDSLAPKSLDSFTGLQELVSYRTGRRRGDVTTYLRFSVYPGPCPEDYAFQQHGATASPN</sequence>
<evidence type="ECO:0000313" key="2">
    <source>
        <dbReference type="EMBL" id="MBO0654636.1"/>
    </source>
</evidence>
<dbReference type="RefSeq" id="WP_207247707.1">
    <property type="nucleotide sequence ID" value="NZ_JAFMOF010000002.1"/>
</dbReference>
<name>A0A939FPY1_9ACTN</name>
<comment type="caution">
    <text evidence="2">The sequence shown here is derived from an EMBL/GenBank/DDBJ whole genome shotgun (WGS) entry which is preliminary data.</text>
</comment>
<keyword evidence="1" id="KW-0808">Transferase</keyword>
<organism evidence="2 3">
    <name type="scientific">Streptomyces triculaminicus</name>
    <dbReference type="NCBI Taxonomy" id="2816232"/>
    <lineage>
        <taxon>Bacteria</taxon>
        <taxon>Bacillati</taxon>
        <taxon>Actinomycetota</taxon>
        <taxon>Actinomycetes</taxon>
        <taxon>Kitasatosporales</taxon>
        <taxon>Streptomycetaceae</taxon>
        <taxon>Streptomyces</taxon>
    </lineage>
</organism>
<evidence type="ECO:0000313" key="3">
    <source>
        <dbReference type="Proteomes" id="UP000664781"/>
    </source>
</evidence>
<dbReference type="GO" id="GO:0016765">
    <property type="term" value="F:transferase activity, transferring alkyl or aryl (other than methyl) groups"/>
    <property type="evidence" value="ECO:0007669"/>
    <property type="project" value="InterPro"/>
</dbReference>
<protein>
    <recommendedName>
        <fullName evidence="4">Tryptophan dimethylallyltransferase</fullName>
    </recommendedName>
</protein>
<dbReference type="InterPro" id="IPR033964">
    <property type="entry name" value="ABBA"/>
</dbReference>
<dbReference type="SFLD" id="SFLDS00036">
    <property type="entry name" value="Aromatic_Prenyltransferase"/>
    <property type="match status" value="1"/>
</dbReference>
<evidence type="ECO:0000256" key="1">
    <source>
        <dbReference type="ARBA" id="ARBA00022679"/>
    </source>
</evidence>
<dbReference type="GO" id="GO:0009820">
    <property type="term" value="P:alkaloid metabolic process"/>
    <property type="evidence" value="ECO:0007669"/>
    <property type="project" value="InterPro"/>
</dbReference>
<gene>
    <name evidence="2" type="ORF">J1792_18170</name>
</gene>
<dbReference type="EMBL" id="JAFMOF010000002">
    <property type="protein sequence ID" value="MBO0654636.1"/>
    <property type="molecule type" value="Genomic_DNA"/>
</dbReference>
<reference evidence="2" key="1">
    <citation type="submission" date="2021-03" db="EMBL/GenBank/DDBJ databases">
        <title>Streptomyces strains.</title>
        <authorList>
            <person name="Lund M.B."/>
            <person name="Toerring T."/>
        </authorList>
    </citation>
    <scope>NUCLEOTIDE SEQUENCE</scope>
    <source>
        <strain evidence="2">JCM 4242</strain>
    </source>
</reference>
<dbReference type="Pfam" id="PF11991">
    <property type="entry name" value="Trp_DMAT"/>
    <property type="match status" value="1"/>
</dbReference>
<proteinExistence type="predicted"/>
<keyword evidence="3" id="KW-1185">Reference proteome</keyword>
<dbReference type="InterPro" id="IPR017795">
    <property type="entry name" value="ABBA_NscD-like"/>
</dbReference>
<evidence type="ECO:0008006" key="4">
    <source>
        <dbReference type="Google" id="ProtNLM"/>
    </source>
</evidence>
<accession>A0A939FPY1</accession>
<dbReference type="AlphaFoldDB" id="A0A939FPY1"/>